<accession>A0ABS9KXQ1</accession>
<keyword evidence="13" id="KW-1185">Reference proteome</keyword>
<feature type="binding site" evidence="9">
    <location>
        <begin position="94"/>
        <end position="104"/>
    </location>
    <ligand>
        <name>ATP</name>
        <dbReference type="ChEBI" id="CHEBI:30616"/>
    </ligand>
</feature>
<evidence type="ECO:0000256" key="1">
    <source>
        <dbReference type="ARBA" id="ARBA00009684"/>
    </source>
</evidence>
<proteinExistence type="inferred from homology"/>
<evidence type="ECO:0000256" key="3">
    <source>
        <dbReference type="ARBA" id="ARBA00017473"/>
    </source>
</evidence>
<dbReference type="PIRSF" id="PIRSF010376">
    <property type="entry name" value="IspE"/>
    <property type="match status" value="1"/>
</dbReference>
<sequence>MVVFPNAKINLGLRITEKRNDGYHELETCFYPLPVFDALEIIRLPAVGSFRFNSSGLDIAGELQDNLCVKAYSILKADFPGLPPVSVFLQKAIPSGAGLGGGSADASFTLKLLNQLGGLNLSVQQLLDYSLRLGSDCPFFIINKPCYATGRGEVLEPVAIDLSAFGFVVINPGIHVPTGQAFSWLTPAKPKESIRDLIHLPVEKWKDVLINDFEKSVVTRHPEVGQVKDLLYRSGAVYASMSGSGSTVYGLFPNDHYPVISVPEHYLIRYIGFK</sequence>
<dbReference type="Gene3D" id="3.30.70.890">
    <property type="entry name" value="GHMP kinase, C-terminal domain"/>
    <property type="match status" value="1"/>
</dbReference>
<keyword evidence="5 9" id="KW-0547">Nucleotide-binding</keyword>
<feature type="active site" evidence="9">
    <location>
        <position position="136"/>
    </location>
</feature>
<dbReference type="InterPro" id="IPR014721">
    <property type="entry name" value="Ribsml_uS5_D2-typ_fold_subgr"/>
</dbReference>
<organism evidence="12 13">
    <name type="scientific">Terrimonas ginsenosidimutans</name>
    <dbReference type="NCBI Taxonomy" id="2908004"/>
    <lineage>
        <taxon>Bacteria</taxon>
        <taxon>Pseudomonadati</taxon>
        <taxon>Bacteroidota</taxon>
        <taxon>Chitinophagia</taxon>
        <taxon>Chitinophagales</taxon>
        <taxon>Chitinophagaceae</taxon>
        <taxon>Terrimonas</taxon>
    </lineage>
</organism>
<evidence type="ECO:0000313" key="12">
    <source>
        <dbReference type="EMBL" id="MCG2617095.1"/>
    </source>
</evidence>
<evidence type="ECO:0000256" key="9">
    <source>
        <dbReference type="HAMAP-Rule" id="MF_00061"/>
    </source>
</evidence>
<dbReference type="InterPro" id="IPR006204">
    <property type="entry name" value="GHMP_kinase_N_dom"/>
</dbReference>
<keyword evidence="9" id="KW-0414">Isoprene biosynthesis</keyword>
<dbReference type="Pfam" id="PF00288">
    <property type="entry name" value="GHMP_kinases_N"/>
    <property type="match status" value="1"/>
</dbReference>
<keyword evidence="7 9" id="KW-0067">ATP-binding</keyword>
<comment type="catalytic activity">
    <reaction evidence="9">
        <text>4-CDP-2-C-methyl-D-erythritol + ATP = 4-CDP-2-C-methyl-D-erythritol 2-phosphate + ADP + H(+)</text>
        <dbReference type="Rhea" id="RHEA:18437"/>
        <dbReference type="ChEBI" id="CHEBI:15378"/>
        <dbReference type="ChEBI" id="CHEBI:30616"/>
        <dbReference type="ChEBI" id="CHEBI:57823"/>
        <dbReference type="ChEBI" id="CHEBI:57919"/>
        <dbReference type="ChEBI" id="CHEBI:456216"/>
        <dbReference type="EC" id="2.7.1.148"/>
    </reaction>
</comment>
<dbReference type="EC" id="2.7.1.148" evidence="2 9"/>
<protein>
    <recommendedName>
        <fullName evidence="3 9">4-diphosphocytidyl-2-C-methyl-D-erythritol kinase</fullName>
        <shortName evidence="9">CMK</shortName>
        <ecNumber evidence="2 9">2.7.1.148</ecNumber>
    </recommendedName>
    <alternativeName>
        <fullName evidence="8 9">4-(cytidine-5'-diphospho)-2-C-methyl-D-erythritol kinase</fullName>
    </alternativeName>
</protein>
<dbReference type="PANTHER" id="PTHR43527:SF2">
    <property type="entry name" value="4-DIPHOSPHOCYTIDYL-2-C-METHYL-D-ERYTHRITOL KINASE, CHLOROPLASTIC"/>
    <property type="match status" value="1"/>
</dbReference>
<feature type="domain" description="GHMP kinase C-terminal" evidence="11">
    <location>
        <begin position="213"/>
        <end position="255"/>
    </location>
</feature>
<dbReference type="RefSeq" id="WP_237875632.1">
    <property type="nucleotide sequence ID" value="NZ_JAKLTR010000017.1"/>
</dbReference>
<dbReference type="SUPFAM" id="SSF54211">
    <property type="entry name" value="Ribosomal protein S5 domain 2-like"/>
    <property type="match status" value="1"/>
</dbReference>
<dbReference type="GO" id="GO:0050515">
    <property type="term" value="F:4-(cytidine 5'-diphospho)-2-C-methyl-D-erythritol kinase activity"/>
    <property type="evidence" value="ECO:0007669"/>
    <property type="project" value="UniProtKB-EC"/>
</dbReference>
<comment type="pathway">
    <text evidence="9">Isoprenoid biosynthesis; isopentenyl diphosphate biosynthesis via DXP pathway; isopentenyl diphosphate from 1-deoxy-D-xylulose 5-phosphate: step 3/6.</text>
</comment>
<evidence type="ECO:0000256" key="7">
    <source>
        <dbReference type="ARBA" id="ARBA00022840"/>
    </source>
</evidence>
<feature type="domain" description="GHMP kinase N-terminal" evidence="10">
    <location>
        <begin position="66"/>
        <end position="141"/>
    </location>
</feature>
<dbReference type="NCBIfam" id="TIGR00154">
    <property type="entry name" value="ispE"/>
    <property type="match status" value="1"/>
</dbReference>
<evidence type="ECO:0000256" key="6">
    <source>
        <dbReference type="ARBA" id="ARBA00022777"/>
    </source>
</evidence>
<reference evidence="12" key="1">
    <citation type="submission" date="2022-01" db="EMBL/GenBank/DDBJ databases">
        <authorList>
            <person name="Jo J.-H."/>
            <person name="Im W.-T."/>
        </authorList>
    </citation>
    <scope>NUCLEOTIDE SEQUENCE</scope>
    <source>
        <strain evidence="12">NA20</strain>
    </source>
</reference>
<name>A0ABS9KXQ1_9BACT</name>
<evidence type="ECO:0000313" key="13">
    <source>
        <dbReference type="Proteomes" id="UP001165367"/>
    </source>
</evidence>
<feature type="active site" evidence="9">
    <location>
        <position position="8"/>
    </location>
</feature>
<dbReference type="InterPro" id="IPR013750">
    <property type="entry name" value="GHMP_kinase_C_dom"/>
</dbReference>
<evidence type="ECO:0000259" key="10">
    <source>
        <dbReference type="Pfam" id="PF00288"/>
    </source>
</evidence>
<dbReference type="InterPro" id="IPR004424">
    <property type="entry name" value="IspE"/>
</dbReference>
<dbReference type="Proteomes" id="UP001165367">
    <property type="component" value="Unassembled WGS sequence"/>
</dbReference>
<comment type="function">
    <text evidence="9">Catalyzes the phosphorylation of the position 2 hydroxy group of 4-diphosphocytidyl-2C-methyl-D-erythritol.</text>
</comment>
<dbReference type="Pfam" id="PF08544">
    <property type="entry name" value="GHMP_kinases_C"/>
    <property type="match status" value="1"/>
</dbReference>
<dbReference type="InterPro" id="IPR020568">
    <property type="entry name" value="Ribosomal_Su5_D2-typ_SF"/>
</dbReference>
<dbReference type="PANTHER" id="PTHR43527">
    <property type="entry name" value="4-DIPHOSPHOCYTIDYL-2-C-METHYL-D-ERYTHRITOL KINASE, CHLOROPLASTIC"/>
    <property type="match status" value="1"/>
</dbReference>
<evidence type="ECO:0000256" key="4">
    <source>
        <dbReference type="ARBA" id="ARBA00022679"/>
    </source>
</evidence>
<evidence type="ECO:0000259" key="11">
    <source>
        <dbReference type="Pfam" id="PF08544"/>
    </source>
</evidence>
<gene>
    <name evidence="9 12" type="primary">ispE</name>
    <name evidence="12" type="ORF">LZZ85_22560</name>
</gene>
<keyword evidence="6 9" id="KW-0418">Kinase</keyword>
<dbReference type="Gene3D" id="3.30.230.10">
    <property type="match status" value="1"/>
</dbReference>
<evidence type="ECO:0000256" key="2">
    <source>
        <dbReference type="ARBA" id="ARBA00012052"/>
    </source>
</evidence>
<dbReference type="HAMAP" id="MF_00061">
    <property type="entry name" value="IspE"/>
    <property type="match status" value="1"/>
</dbReference>
<keyword evidence="4 9" id="KW-0808">Transferase</keyword>
<evidence type="ECO:0000256" key="5">
    <source>
        <dbReference type="ARBA" id="ARBA00022741"/>
    </source>
</evidence>
<comment type="caution">
    <text evidence="12">The sequence shown here is derived from an EMBL/GenBank/DDBJ whole genome shotgun (WGS) entry which is preliminary data.</text>
</comment>
<dbReference type="SUPFAM" id="SSF55060">
    <property type="entry name" value="GHMP Kinase, C-terminal domain"/>
    <property type="match status" value="1"/>
</dbReference>
<evidence type="ECO:0000256" key="8">
    <source>
        <dbReference type="ARBA" id="ARBA00032554"/>
    </source>
</evidence>
<comment type="similarity">
    <text evidence="1 9">Belongs to the GHMP kinase family. IspE subfamily.</text>
</comment>
<dbReference type="EMBL" id="JAKLTR010000017">
    <property type="protein sequence ID" value="MCG2617095.1"/>
    <property type="molecule type" value="Genomic_DNA"/>
</dbReference>
<dbReference type="InterPro" id="IPR036554">
    <property type="entry name" value="GHMP_kinase_C_sf"/>
</dbReference>